<evidence type="ECO:0000313" key="3">
    <source>
        <dbReference type="Proteomes" id="UP000660339"/>
    </source>
</evidence>
<dbReference type="AlphaFoldDB" id="A0A8J3PD91"/>
<dbReference type="Pfam" id="PF07859">
    <property type="entry name" value="Abhydrolase_3"/>
    <property type="match status" value="1"/>
</dbReference>
<dbReference type="GO" id="GO:0005829">
    <property type="term" value="C:cytosol"/>
    <property type="evidence" value="ECO:0007669"/>
    <property type="project" value="TreeGrafter"/>
</dbReference>
<dbReference type="EMBL" id="BONJ01000001">
    <property type="protein sequence ID" value="GIG12439.1"/>
    <property type="molecule type" value="Genomic_DNA"/>
</dbReference>
<dbReference type="GO" id="GO:0019433">
    <property type="term" value="P:triglyceride catabolic process"/>
    <property type="evidence" value="ECO:0007669"/>
    <property type="project" value="TreeGrafter"/>
</dbReference>
<proteinExistence type="predicted"/>
<dbReference type="InterPro" id="IPR013094">
    <property type="entry name" value="AB_hydrolase_3"/>
</dbReference>
<dbReference type="SUPFAM" id="SSF53474">
    <property type="entry name" value="alpha/beta-Hydrolases"/>
    <property type="match status" value="1"/>
</dbReference>
<accession>A0A8J3PD91</accession>
<dbReference type="Gene3D" id="3.40.50.1820">
    <property type="entry name" value="alpha/beta hydrolase"/>
    <property type="match status" value="1"/>
</dbReference>
<dbReference type="Proteomes" id="UP000660339">
    <property type="component" value="Unassembled WGS sequence"/>
</dbReference>
<keyword evidence="3" id="KW-1185">Reference proteome</keyword>
<evidence type="ECO:0000313" key="2">
    <source>
        <dbReference type="EMBL" id="GIG12439.1"/>
    </source>
</evidence>
<dbReference type="InterPro" id="IPR029058">
    <property type="entry name" value="AB_hydrolase_fold"/>
</dbReference>
<dbReference type="GO" id="GO:0004771">
    <property type="term" value="F:sterol ester esterase activity"/>
    <property type="evidence" value="ECO:0007669"/>
    <property type="project" value="TreeGrafter"/>
</dbReference>
<protein>
    <recommendedName>
        <fullName evidence="1">Alpha/beta hydrolase fold-3 domain-containing protein</fullName>
    </recommendedName>
</protein>
<feature type="domain" description="Alpha/beta hydrolase fold-3" evidence="1">
    <location>
        <begin position="5"/>
        <end position="93"/>
    </location>
</feature>
<dbReference type="PANTHER" id="PTHR23025:SF3">
    <property type="entry name" value="HORMONE-SENSITIVE LIPASE"/>
    <property type="match status" value="1"/>
</dbReference>
<organism evidence="2 3">
    <name type="scientific">Catellatospora methionotrophica</name>
    <dbReference type="NCBI Taxonomy" id="121620"/>
    <lineage>
        <taxon>Bacteria</taxon>
        <taxon>Bacillati</taxon>
        <taxon>Actinomycetota</taxon>
        <taxon>Actinomycetes</taxon>
        <taxon>Micromonosporales</taxon>
        <taxon>Micromonosporaceae</taxon>
        <taxon>Catellatospora</taxon>
    </lineage>
</organism>
<dbReference type="GO" id="GO:0004806">
    <property type="term" value="F:triacylglycerol lipase activity"/>
    <property type="evidence" value="ECO:0007669"/>
    <property type="project" value="TreeGrafter"/>
</dbReference>
<sequence length="125" mass="13747">MADYPSFTANADNPTLSPSRMRACRTLSVPSTLDPRTVSPVKFDDLTGLPPALVVTAALDPLDDHGRRYAQRLREHGTDTRLSCYPKAVHSFLSTPRLVPAAQPARREILAFLHRHLHPAATAQP</sequence>
<evidence type="ECO:0000259" key="1">
    <source>
        <dbReference type="Pfam" id="PF07859"/>
    </source>
</evidence>
<gene>
    <name evidence="2" type="ORF">Cme02nite_07710</name>
</gene>
<dbReference type="PANTHER" id="PTHR23025">
    <property type="entry name" value="TRIACYLGLYCEROL LIPASE"/>
    <property type="match status" value="1"/>
</dbReference>
<reference evidence="2" key="1">
    <citation type="submission" date="2021-01" db="EMBL/GenBank/DDBJ databases">
        <title>Whole genome shotgun sequence of Catellatospora methionotrophica NBRC 14553.</title>
        <authorList>
            <person name="Komaki H."/>
            <person name="Tamura T."/>
        </authorList>
    </citation>
    <scope>NUCLEOTIDE SEQUENCE</scope>
    <source>
        <strain evidence="2">NBRC 14553</strain>
    </source>
</reference>
<comment type="caution">
    <text evidence="2">The sequence shown here is derived from an EMBL/GenBank/DDBJ whole genome shotgun (WGS) entry which is preliminary data.</text>
</comment>
<name>A0A8J3PD91_9ACTN</name>